<comment type="caution">
    <text evidence="9">The sequence shown here is derived from an EMBL/GenBank/DDBJ whole genome shotgun (WGS) entry which is preliminary data.</text>
</comment>
<dbReference type="STRING" id="1081109.A0A166N9D1"/>
<dbReference type="GO" id="GO:0005345">
    <property type="term" value="F:purine nucleobase transmembrane transporter activity"/>
    <property type="evidence" value="ECO:0007669"/>
    <property type="project" value="TreeGrafter"/>
</dbReference>
<evidence type="ECO:0000256" key="8">
    <source>
        <dbReference type="SAM" id="Phobius"/>
    </source>
</evidence>
<keyword evidence="10" id="KW-1185">Reference proteome</keyword>
<feature type="transmembrane region" description="Helical" evidence="8">
    <location>
        <begin position="325"/>
        <end position="345"/>
    </location>
</feature>
<accession>A0A166N9D1</accession>
<dbReference type="PANTHER" id="PTHR43337:SF1">
    <property type="entry name" value="XANTHINE_URACIL PERMEASE C887.17-RELATED"/>
    <property type="match status" value="1"/>
</dbReference>
<feature type="transmembrane region" description="Helical" evidence="8">
    <location>
        <begin position="102"/>
        <end position="126"/>
    </location>
</feature>
<keyword evidence="5 8" id="KW-1133">Transmembrane helix</keyword>
<keyword evidence="3" id="KW-0813">Transport</keyword>
<dbReference type="AlphaFoldDB" id="A0A166N9D1"/>
<evidence type="ECO:0000256" key="7">
    <source>
        <dbReference type="SAM" id="MobiDB-lite"/>
    </source>
</evidence>
<name>A0A166N9D1_9HYPO</name>
<feature type="transmembrane region" description="Helical" evidence="8">
    <location>
        <begin position="241"/>
        <end position="274"/>
    </location>
</feature>
<dbReference type="EMBL" id="AZGY01000029">
    <property type="protein sequence ID" value="KZZ88490.1"/>
    <property type="molecule type" value="Genomic_DNA"/>
</dbReference>
<organism evidence="9 10">
    <name type="scientific">Moelleriella libera RCEF 2490</name>
    <dbReference type="NCBI Taxonomy" id="1081109"/>
    <lineage>
        <taxon>Eukaryota</taxon>
        <taxon>Fungi</taxon>
        <taxon>Dikarya</taxon>
        <taxon>Ascomycota</taxon>
        <taxon>Pezizomycotina</taxon>
        <taxon>Sordariomycetes</taxon>
        <taxon>Hypocreomycetidae</taxon>
        <taxon>Hypocreales</taxon>
        <taxon>Clavicipitaceae</taxon>
        <taxon>Moelleriella</taxon>
    </lineage>
</organism>
<evidence type="ECO:0000256" key="3">
    <source>
        <dbReference type="ARBA" id="ARBA00022448"/>
    </source>
</evidence>
<evidence type="ECO:0000256" key="5">
    <source>
        <dbReference type="ARBA" id="ARBA00022989"/>
    </source>
</evidence>
<dbReference type="GO" id="GO:0015854">
    <property type="term" value="P:guanine transport"/>
    <property type="evidence" value="ECO:0007669"/>
    <property type="project" value="TreeGrafter"/>
</dbReference>
<dbReference type="InterPro" id="IPR006043">
    <property type="entry name" value="NCS2"/>
</dbReference>
<proteinExistence type="inferred from homology"/>
<dbReference type="GO" id="GO:0012505">
    <property type="term" value="C:endomembrane system"/>
    <property type="evidence" value="ECO:0007669"/>
    <property type="project" value="UniProtKB-SubCell"/>
</dbReference>
<feature type="transmembrane region" description="Helical" evidence="8">
    <location>
        <begin position="146"/>
        <end position="168"/>
    </location>
</feature>
<evidence type="ECO:0000313" key="10">
    <source>
        <dbReference type="Proteomes" id="UP000078544"/>
    </source>
</evidence>
<evidence type="ECO:0000313" key="9">
    <source>
        <dbReference type="EMBL" id="KZZ88490.1"/>
    </source>
</evidence>
<dbReference type="PANTHER" id="PTHR43337">
    <property type="entry name" value="XANTHINE/URACIL PERMEASE C887.17-RELATED"/>
    <property type="match status" value="1"/>
</dbReference>
<dbReference type="GO" id="GO:0005886">
    <property type="term" value="C:plasma membrane"/>
    <property type="evidence" value="ECO:0007669"/>
    <property type="project" value="TreeGrafter"/>
</dbReference>
<gene>
    <name evidence="9" type="ORF">AAL_08048</name>
</gene>
<dbReference type="InterPro" id="IPR045018">
    <property type="entry name" value="Azg-like"/>
</dbReference>
<feature type="transmembrane region" description="Helical" evidence="8">
    <location>
        <begin position="180"/>
        <end position="199"/>
    </location>
</feature>
<feature type="transmembrane region" description="Helical" evidence="8">
    <location>
        <begin position="365"/>
        <end position="390"/>
    </location>
</feature>
<sequence length="579" mass="61872">MGWAEHVNNSVATSVAGRWFRLDGSGHPRERKGSYFLTELRAGLTTFFAMAYIIAVNSSIVSDSGGTCVCPHTPEDPTCDKDQSYLLCVQEIKQDIVTATSAISALACVCMGLFANLPVALAPGMGLNAYFAYTVVGRHGTGLVPYRVALTAIFVEGFIFFGLAVFGLRQWLARAIPHSIKVATGVGIGLYLTLIGLTYSEGIGVVVGATATPVELAGCSPANRLEDGTCPSWDKMRFPAMWIGIFCGGLFTVVLSMFRVKGAIIIGILLVSIISWPRTTPITYFPHTPVGDASFDFFKKVVTFHPIRNTLNVQQWDVAQYGGQFGLALITFLYVDILDATGTLYSMARFAGLMDPVTQDFEGSAVAYMVDALCISIGALFGVPPVTAFIESGAGISEGGKTGLTAISTGLCFFVSVFFAPIFASIPPWATGCVLILVGAMMAGAVPEINWKYMGDAIPAFLAICLMPFTYSIANGLIGSIFSYIILNGAVWVVKKLSGGRVVPSNIDEHEKWTWRIPGGILPPWLVRLGKGRRDFWREDPPTVHEAATHGKLSSEEHHGGGGGGESPASETATARVKA</sequence>
<comment type="subcellular location">
    <subcellularLocation>
        <location evidence="1">Endomembrane system</location>
        <topology evidence="1">Multi-pass membrane protein</topology>
    </subcellularLocation>
</comment>
<keyword evidence="6 8" id="KW-0472">Membrane</keyword>
<dbReference type="GO" id="GO:0015853">
    <property type="term" value="P:adenine transport"/>
    <property type="evidence" value="ECO:0007669"/>
    <property type="project" value="TreeGrafter"/>
</dbReference>
<feature type="compositionally biased region" description="Basic and acidic residues" evidence="7">
    <location>
        <begin position="543"/>
        <end position="560"/>
    </location>
</feature>
<dbReference type="OrthoDB" id="431212at2759"/>
<evidence type="ECO:0000256" key="2">
    <source>
        <dbReference type="ARBA" id="ARBA00005697"/>
    </source>
</evidence>
<evidence type="ECO:0000256" key="6">
    <source>
        <dbReference type="ARBA" id="ARBA00023136"/>
    </source>
</evidence>
<protein>
    <submittedName>
        <fullName evidence="9">Purine transporter</fullName>
    </submittedName>
</protein>
<feature type="transmembrane region" description="Helical" evidence="8">
    <location>
        <begin position="477"/>
        <end position="494"/>
    </location>
</feature>
<feature type="region of interest" description="Disordered" evidence="7">
    <location>
        <begin position="543"/>
        <end position="579"/>
    </location>
</feature>
<dbReference type="Proteomes" id="UP000078544">
    <property type="component" value="Unassembled WGS sequence"/>
</dbReference>
<reference evidence="9 10" key="1">
    <citation type="journal article" date="2016" name="Genome Biol. Evol.">
        <title>Divergent and convergent evolution of fungal pathogenicity.</title>
        <authorList>
            <person name="Shang Y."/>
            <person name="Xiao G."/>
            <person name="Zheng P."/>
            <person name="Cen K."/>
            <person name="Zhan S."/>
            <person name="Wang C."/>
        </authorList>
    </citation>
    <scope>NUCLEOTIDE SEQUENCE [LARGE SCALE GENOMIC DNA]</scope>
    <source>
        <strain evidence="9 10">RCEF 2490</strain>
    </source>
</reference>
<comment type="similarity">
    <text evidence="2">Belongs to the nucleobase:cation symporter-2 (NCS2) (TC 2.A.40) family. Azg-like subfamily.</text>
</comment>
<feature type="transmembrane region" description="Helical" evidence="8">
    <location>
        <begin position="402"/>
        <end position="423"/>
    </location>
</feature>
<feature type="transmembrane region" description="Helical" evidence="8">
    <location>
        <begin position="429"/>
        <end position="446"/>
    </location>
</feature>
<evidence type="ECO:0000256" key="1">
    <source>
        <dbReference type="ARBA" id="ARBA00004127"/>
    </source>
</evidence>
<keyword evidence="4 8" id="KW-0812">Transmembrane</keyword>
<evidence type="ECO:0000256" key="4">
    <source>
        <dbReference type="ARBA" id="ARBA00022692"/>
    </source>
</evidence>
<dbReference type="Pfam" id="PF00860">
    <property type="entry name" value="Xan_ur_permease"/>
    <property type="match status" value="2"/>
</dbReference>